<dbReference type="AlphaFoldDB" id="A0A383BGQ6"/>
<dbReference type="EMBL" id="UINC01200257">
    <property type="protein sequence ID" value="SVE19059.1"/>
    <property type="molecule type" value="Genomic_DNA"/>
</dbReference>
<gene>
    <name evidence="1" type="ORF">METZ01_LOCUS471913</name>
</gene>
<protein>
    <submittedName>
        <fullName evidence="1">Uncharacterized protein</fullName>
    </submittedName>
</protein>
<evidence type="ECO:0000313" key="1">
    <source>
        <dbReference type="EMBL" id="SVE19059.1"/>
    </source>
</evidence>
<feature type="non-terminal residue" evidence="1">
    <location>
        <position position="51"/>
    </location>
</feature>
<name>A0A383BGQ6_9ZZZZ</name>
<accession>A0A383BGQ6</accession>
<organism evidence="1">
    <name type="scientific">marine metagenome</name>
    <dbReference type="NCBI Taxonomy" id="408172"/>
    <lineage>
        <taxon>unclassified sequences</taxon>
        <taxon>metagenomes</taxon>
        <taxon>ecological metagenomes</taxon>
    </lineage>
</organism>
<reference evidence="1" key="1">
    <citation type="submission" date="2018-05" db="EMBL/GenBank/DDBJ databases">
        <authorList>
            <person name="Lanie J.A."/>
            <person name="Ng W.-L."/>
            <person name="Kazmierczak K.M."/>
            <person name="Andrzejewski T.M."/>
            <person name="Davidsen T.M."/>
            <person name="Wayne K.J."/>
            <person name="Tettelin H."/>
            <person name="Glass J.I."/>
            <person name="Rusch D."/>
            <person name="Podicherti R."/>
            <person name="Tsui H.-C.T."/>
            <person name="Winkler M.E."/>
        </authorList>
    </citation>
    <scope>NUCLEOTIDE SEQUENCE</scope>
</reference>
<proteinExistence type="predicted"/>
<sequence length="51" mass="5985">MYKPKLIYYHDSRHYLLYRFDPPMSLHQLRKPVDDLIGTGIDTLVYGVGMG</sequence>